<protein>
    <submittedName>
        <fullName evidence="2">Uncharacterized protein</fullName>
    </submittedName>
</protein>
<organism evidence="2 3">
    <name type="scientific">Citrus sinensis</name>
    <name type="common">Sweet orange</name>
    <name type="synonym">Citrus aurantium var. sinensis</name>
    <dbReference type="NCBI Taxonomy" id="2711"/>
    <lineage>
        <taxon>Eukaryota</taxon>
        <taxon>Viridiplantae</taxon>
        <taxon>Streptophyta</taxon>
        <taxon>Embryophyta</taxon>
        <taxon>Tracheophyta</taxon>
        <taxon>Spermatophyta</taxon>
        <taxon>Magnoliopsida</taxon>
        <taxon>eudicotyledons</taxon>
        <taxon>Gunneridae</taxon>
        <taxon>Pentapetalae</taxon>
        <taxon>rosids</taxon>
        <taxon>malvids</taxon>
        <taxon>Sapindales</taxon>
        <taxon>Rutaceae</taxon>
        <taxon>Aurantioideae</taxon>
        <taxon>Citrus</taxon>
    </lineage>
</organism>
<keyword evidence="1" id="KW-0812">Transmembrane</keyword>
<proteinExistence type="predicted"/>
<reference evidence="2 3" key="1">
    <citation type="submission" date="2014-04" db="EMBL/GenBank/DDBJ databases">
        <authorList>
            <consortium name="International Citrus Genome Consortium"/>
            <person name="Gmitter F."/>
            <person name="Chen C."/>
            <person name="Farmerie W."/>
            <person name="Harkins T."/>
            <person name="Desany B."/>
            <person name="Mohiuddin M."/>
            <person name="Kodira C."/>
            <person name="Borodovsky M."/>
            <person name="Lomsadze A."/>
            <person name="Burns P."/>
            <person name="Jenkins J."/>
            <person name="Prochnik S."/>
            <person name="Shu S."/>
            <person name="Chapman J."/>
            <person name="Pitluck S."/>
            <person name="Schmutz J."/>
            <person name="Rokhsar D."/>
        </authorList>
    </citation>
    <scope>NUCLEOTIDE SEQUENCE</scope>
</reference>
<dbReference type="EMBL" id="KK797326">
    <property type="protein sequence ID" value="KDO35811.1"/>
    <property type="molecule type" value="Genomic_DNA"/>
</dbReference>
<keyword evidence="1" id="KW-0472">Membrane</keyword>
<dbReference type="Proteomes" id="UP000027120">
    <property type="component" value="Unassembled WGS sequence"/>
</dbReference>
<feature type="transmembrane region" description="Helical" evidence="1">
    <location>
        <begin position="64"/>
        <end position="87"/>
    </location>
</feature>
<gene>
    <name evidence="2" type="ORF">CISIN_1g034475mg</name>
</gene>
<name>A0A067DAZ8_CITSI</name>
<evidence type="ECO:0000313" key="3">
    <source>
        <dbReference type="Proteomes" id="UP000027120"/>
    </source>
</evidence>
<evidence type="ECO:0000256" key="1">
    <source>
        <dbReference type="SAM" id="Phobius"/>
    </source>
</evidence>
<dbReference type="AlphaFoldDB" id="A0A067DAZ8"/>
<sequence>MSGVTKSISNNKGHWARLGSKRWQSVNFETVRSKSTKLQQRLQGADCSEVAVEQRSRRGGEEVALRWLGFTVVGWLGGLASCVRIVYDCFSLF</sequence>
<keyword evidence="3" id="KW-1185">Reference proteome</keyword>
<accession>A0A067DAZ8</accession>
<evidence type="ECO:0000313" key="2">
    <source>
        <dbReference type="EMBL" id="KDO35811.1"/>
    </source>
</evidence>
<keyword evidence="1" id="KW-1133">Transmembrane helix</keyword>